<protein>
    <submittedName>
        <fullName evidence="5">RNA methyltransferase</fullName>
    </submittedName>
</protein>
<dbReference type="EMBL" id="JACRUO010000003">
    <property type="protein sequence ID" value="MBD3690215.1"/>
    <property type="molecule type" value="Genomic_DNA"/>
</dbReference>
<accession>A0A8I0KQP8</accession>
<gene>
    <name evidence="5" type="ORF">H8R10_08260</name>
</gene>
<dbReference type="PANTHER" id="PTHR43191:SF2">
    <property type="entry name" value="RRNA METHYLTRANSFERASE 3, MITOCHONDRIAL"/>
    <property type="match status" value="1"/>
</dbReference>
<comment type="similarity">
    <text evidence="1">Belongs to the class IV-like SAM-binding methyltransferase superfamily. RNA methyltransferase TrmH family.</text>
</comment>
<dbReference type="GO" id="GO:0008173">
    <property type="term" value="F:RNA methyltransferase activity"/>
    <property type="evidence" value="ECO:0007669"/>
    <property type="project" value="InterPro"/>
</dbReference>
<proteinExistence type="inferred from homology"/>
<dbReference type="InterPro" id="IPR029064">
    <property type="entry name" value="Ribosomal_eL30-like_sf"/>
</dbReference>
<comment type="caution">
    <text evidence="5">The sequence shown here is derived from an EMBL/GenBank/DDBJ whole genome shotgun (WGS) entry which is preliminary data.</text>
</comment>
<dbReference type="SMART" id="SM00967">
    <property type="entry name" value="SpoU_sub_bind"/>
    <property type="match status" value="1"/>
</dbReference>
<organism evidence="5 6">
    <name type="scientific">Nanchangia anserum</name>
    <dbReference type="NCBI Taxonomy" id="2692125"/>
    <lineage>
        <taxon>Bacteria</taxon>
        <taxon>Bacillati</taxon>
        <taxon>Actinomycetota</taxon>
        <taxon>Actinomycetes</taxon>
        <taxon>Actinomycetales</taxon>
        <taxon>Actinomycetaceae</taxon>
        <taxon>Nanchangia</taxon>
    </lineage>
</organism>
<dbReference type="PANTHER" id="PTHR43191">
    <property type="entry name" value="RRNA METHYLTRANSFERASE 3"/>
    <property type="match status" value="1"/>
</dbReference>
<sequence length="276" mass="28573">MNSSARPARLDDPNARSVRKVAGLAGRVRRTKTGLTLVEGPQAAREAVAWVPEAIKDLYVTDRCAADHADIVADARAAGVWIHPVSETVARAIAPAAQGIVAVARTEAMMTSLPVALEAASPFLVILPRTQDPGNAGTIVRLADAAGAHAVIACTGTVDLTSPKVIRASVGSVFHVPLVQDVSLEEVSAACKSAGIRLVGADGHAEAGLDDVIDETGRIGWVFGNEAQGLSAAEIAHLDATARLGMWGHAESYNVASAAAICLYATACARQEHRGR</sequence>
<dbReference type="Proteomes" id="UP000627538">
    <property type="component" value="Unassembled WGS sequence"/>
</dbReference>
<dbReference type="RefSeq" id="WP_191072326.1">
    <property type="nucleotide sequence ID" value="NZ_CP060506.1"/>
</dbReference>
<reference evidence="5 6" key="1">
    <citation type="submission" date="2020-08" db="EMBL/GenBank/DDBJ databases">
        <title>Winkia gen. nov., sp. nov., isolated from faeces of the Anser albifrons in China.</title>
        <authorList>
            <person name="Liu Q."/>
        </authorList>
    </citation>
    <scope>NUCLEOTIDE SEQUENCE [LARGE SCALE GENOMIC DNA]</scope>
    <source>
        <strain evidence="5 6">C62</strain>
    </source>
</reference>
<keyword evidence="2 5" id="KW-0489">Methyltransferase</keyword>
<keyword evidence="3 5" id="KW-0808">Transferase</keyword>
<dbReference type="GO" id="GO:0032259">
    <property type="term" value="P:methylation"/>
    <property type="evidence" value="ECO:0007669"/>
    <property type="project" value="UniProtKB-KW"/>
</dbReference>
<dbReference type="AlphaFoldDB" id="A0A8I0KQP8"/>
<dbReference type="GO" id="GO:0003723">
    <property type="term" value="F:RNA binding"/>
    <property type="evidence" value="ECO:0007669"/>
    <property type="project" value="InterPro"/>
</dbReference>
<evidence type="ECO:0000259" key="4">
    <source>
        <dbReference type="SMART" id="SM00967"/>
    </source>
</evidence>
<dbReference type="GO" id="GO:0005737">
    <property type="term" value="C:cytoplasm"/>
    <property type="evidence" value="ECO:0007669"/>
    <property type="project" value="UniProtKB-ARBA"/>
</dbReference>
<evidence type="ECO:0000256" key="3">
    <source>
        <dbReference type="ARBA" id="ARBA00022679"/>
    </source>
</evidence>
<feature type="domain" description="RNA 2-O ribose methyltransferase substrate binding" evidence="4">
    <location>
        <begin position="37"/>
        <end position="110"/>
    </location>
</feature>
<name>A0A8I0KQP8_9ACTO</name>
<dbReference type="InterPro" id="IPR051259">
    <property type="entry name" value="rRNA_Methyltransferase"/>
</dbReference>
<dbReference type="InterPro" id="IPR029026">
    <property type="entry name" value="tRNA_m1G_MTases_N"/>
</dbReference>
<dbReference type="Gene3D" id="3.40.1280.10">
    <property type="match status" value="1"/>
</dbReference>
<dbReference type="GO" id="GO:0006396">
    <property type="term" value="P:RNA processing"/>
    <property type="evidence" value="ECO:0007669"/>
    <property type="project" value="InterPro"/>
</dbReference>
<dbReference type="InterPro" id="IPR013123">
    <property type="entry name" value="SpoU_subst-bd"/>
</dbReference>
<evidence type="ECO:0000256" key="2">
    <source>
        <dbReference type="ARBA" id="ARBA00022603"/>
    </source>
</evidence>
<dbReference type="InterPro" id="IPR001537">
    <property type="entry name" value="SpoU_MeTrfase"/>
</dbReference>
<evidence type="ECO:0000256" key="1">
    <source>
        <dbReference type="ARBA" id="ARBA00007228"/>
    </source>
</evidence>
<evidence type="ECO:0000313" key="5">
    <source>
        <dbReference type="EMBL" id="MBD3690215.1"/>
    </source>
</evidence>
<dbReference type="SUPFAM" id="SSF75217">
    <property type="entry name" value="alpha/beta knot"/>
    <property type="match status" value="1"/>
</dbReference>
<dbReference type="InterPro" id="IPR029028">
    <property type="entry name" value="Alpha/beta_knot_MTases"/>
</dbReference>
<dbReference type="SUPFAM" id="SSF55315">
    <property type="entry name" value="L30e-like"/>
    <property type="match status" value="1"/>
</dbReference>
<dbReference type="CDD" id="cd18095">
    <property type="entry name" value="SpoU-like_rRNA-MTase"/>
    <property type="match status" value="1"/>
</dbReference>
<keyword evidence="6" id="KW-1185">Reference proteome</keyword>
<dbReference type="Gene3D" id="3.30.1330.30">
    <property type="match status" value="1"/>
</dbReference>
<evidence type="ECO:0000313" key="6">
    <source>
        <dbReference type="Proteomes" id="UP000627538"/>
    </source>
</evidence>
<dbReference type="Pfam" id="PF00588">
    <property type="entry name" value="SpoU_methylase"/>
    <property type="match status" value="1"/>
</dbReference>